<accession>A0ABP8QP13</accession>
<comment type="caution">
    <text evidence="1">The sequence shown here is derived from an EMBL/GenBank/DDBJ whole genome shotgun (WGS) entry which is preliminary data.</text>
</comment>
<keyword evidence="2" id="KW-1185">Reference proteome</keyword>
<dbReference type="InterPro" id="IPR037217">
    <property type="entry name" value="Trp/Indoleamine_2_3_dOase-like"/>
</dbReference>
<organism evidence="1 2">
    <name type="scientific">Hymenobacter ginsengisoli</name>
    <dbReference type="NCBI Taxonomy" id="1051626"/>
    <lineage>
        <taxon>Bacteria</taxon>
        <taxon>Pseudomonadati</taxon>
        <taxon>Bacteroidota</taxon>
        <taxon>Cytophagia</taxon>
        <taxon>Cytophagales</taxon>
        <taxon>Hymenobacteraceae</taxon>
        <taxon>Hymenobacter</taxon>
    </lineage>
</organism>
<gene>
    <name evidence="1" type="ORF">GCM10023172_35590</name>
</gene>
<dbReference type="EMBL" id="BAABGQ010000008">
    <property type="protein sequence ID" value="GAA4506384.1"/>
    <property type="molecule type" value="Genomic_DNA"/>
</dbReference>
<name>A0ABP8QP13_9BACT</name>
<evidence type="ECO:0000313" key="1">
    <source>
        <dbReference type="EMBL" id="GAA4506384.1"/>
    </source>
</evidence>
<dbReference type="RefSeq" id="WP_309509565.1">
    <property type="nucleotide sequence ID" value="NZ_BAABGQ010000008.1"/>
</dbReference>
<protein>
    <submittedName>
        <fullName evidence="1">Tryptophan 2,3-dioxygenase family protein</fullName>
    </submittedName>
</protein>
<sequence>MVRNAPKVAADAPSPRAWLALPIFAAHPTPLPMATSPNLPTSPEAEFSPAVLDQLRRLQARYTQDGQDLAAYLEGLYHADYVHYWDYIELDTLLSLQRPLTKFPDEKIFIIYHQITELYFKLCLEEYEQLGALKEPTLGEVVLRLGRVNRYFEALITSFDVMVDGMDKQQFLQFRMSLMPASGFQSVQYRFIELASTALENLVPEEKRRLLGDAPTHEEFMGCIYWQAGATIEETGAKALTLVEFERKYTGQLVAHARHYEHRNAWAVVQRLPEADRRHPRLVRALKQLDVNVNVNWPLMHYKSAVRYLQRDPTDVPATGGTNWRNYLPPKFQRRIFYPQLWSAQELEDWGKGWVEKVLEEVR</sequence>
<dbReference type="SUPFAM" id="SSF140959">
    <property type="entry name" value="Indolic compounds 2,3-dioxygenase-like"/>
    <property type="match status" value="1"/>
</dbReference>
<evidence type="ECO:0000313" key="2">
    <source>
        <dbReference type="Proteomes" id="UP001501243"/>
    </source>
</evidence>
<dbReference type="PANTHER" id="PTHR10138:SF0">
    <property type="entry name" value="TRYPTOPHAN 2,3-DIOXYGENASE"/>
    <property type="match status" value="1"/>
</dbReference>
<dbReference type="Gene3D" id="1.20.58.480">
    <property type="match status" value="1"/>
</dbReference>
<proteinExistence type="predicted"/>
<reference evidence="2" key="1">
    <citation type="journal article" date="2019" name="Int. J. Syst. Evol. Microbiol.">
        <title>The Global Catalogue of Microorganisms (GCM) 10K type strain sequencing project: providing services to taxonomists for standard genome sequencing and annotation.</title>
        <authorList>
            <consortium name="The Broad Institute Genomics Platform"/>
            <consortium name="The Broad Institute Genome Sequencing Center for Infectious Disease"/>
            <person name="Wu L."/>
            <person name="Ma J."/>
        </authorList>
    </citation>
    <scope>NUCLEOTIDE SEQUENCE [LARGE SCALE GENOMIC DNA]</scope>
    <source>
        <strain evidence="2">JCM 17841</strain>
    </source>
</reference>
<dbReference type="InterPro" id="IPR004981">
    <property type="entry name" value="Trp_2_3_dOase"/>
</dbReference>
<dbReference type="PANTHER" id="PTHR10138">
    <property type="entry name" value="TRYPTOPHAN 2,3-DIOXYGENASE"/>
    <property type="match status" value="1"/>
</dbReference>
<dbReference type="Proteomes" id="UP001501243">
    <property type="component" value="Unassembled WGS sequence"/>
</dbReference>
<dbReference type="Pfam" id="PF03301">
    <property type="entry name" value="Trp_dioxygenase"/>
    <property type="match status" value="1"/>
</dbReference>